<dbReference type="InterPro" id="IPR044925">
    <property type="entry name" value="His-Me_finger_sf"/>
</dbReference>
<keyword evidence="5" id="KW-0540">Nuclease</keyword>
<keyword evidence="2" id="KW-0238">DNA-binding</keyword>
<reference evidence="5 6" key="2">
    <citation type="submission" date="2014-05" db="EMBL/GenBank/DDBJ databases">
        <title>Draft genome sequence of Halobacillus karajensis HK-03.</title>
        <authorList>
            <person name="Khelaifia S."/>
            <person name="Croce O."/>
            <person name="Lagier J.C."/>
            <person name="Raoult D."/>
        </authorList>
    </citation>
    <scope>NUCLEOTIDE SEQUENCE [LARGE SCALE GENOMIC DNA]</scope>
    <source>
        <strain evidence="5 6">HD-03</strain>
    </source>
</reference>
<evidence type="ECO:0000256" key="3">
    <source>
        <dbReference type="ARBA" id="ARBA00023163"/>
    </source>
</evidence>
<dbReference type="RefSeq" id="WP_051744002.1">
    <property type="nucleotide sequence ID" value="NZ_CCDI010000001.1"/>
</dbReference>
<dbReference type="Gene3D" id="1.20.5.2050">
    <property type="match status" value="1"/>
</dbReference>
<evidence type="ECO:0000256" key="1">
    <source>
        <dbReference type="ARBA" id="ARBA00023015"/>
    </source>
</evidence>
<dbReference type="InterPro" id="IPR016177">
    <property type="entry name" value="DNA-bd_dom_sf"/>
</dbReference>
<comment type="caution">
    <text evidence="5">The sequence shown here is derived from an EMBL/GenBank/DDBJ whole genome shotgun (WGS) entry which is preliminary data.</text>
</comment>
<name>A0A059NXS1_9BACI</name>
<protein>
    <submittedName>
        <fullName evidence="5">NHN endonuclease</fullName>
    </submittedName>
</protein>
<evidence type="ECO:0000259" key="4">
    <source>
        <dbReference type="PROSITE" id="PS51032"/>
    </source>
</evidence>
<dbReference type="InterPro" id="IPR001471">
    <property type="entry name" value="AP2/ERF_dom"/>
</dbReference>
<dbReference type="Pfam" id="PF13392">
    <property type="entry name" value="HNH_3"/>
    <property type="match status" value="1"/>
</dbReference>
<dbReference type="AlphaFoldDB" id="A0A059NXS1"/>
<dbReference type="GO" id="GO:0003700">
    <property type="term" value="F:DNA-binding transcription factor activity"/>
    <property type="evidence" value="ECO:0007669"/>
    <property type="project" value="InterPro"/>
</dbReference>
<proteinExistence type="predicted"/>
<keyword evidence="6" id="KW-1185">Reference proteome</keyword>
<keyword evidence="5" id="KW-0378">Hydrolase</keyword>
<keyword evidence="5" id="KW-0255">Endonuclease</keyword>
<evidence type="ECO:0000313" key="5">
    <source>
        <dbReference type="EMBL" id="CDQ22586.1"/>
    </source>
</evidence>
<keyword evidence="1" id="KW-0805">Transcription regulation</keyword>
<keyword evidence="3" id="KW-0804">Transcription</keyword>
<reference evidence="6" key="1">
    <citation type="submission" date="2014-03" db="EMBL/GenBank/DDBJ databases">
        <authorList>
            <person name="Urmite Genomes U."/>
        </authorList>
    </citation>
    <scope>NUCLEOTIDE SEQUENCE [LARGE SCALE GENOMIC DNA]</scope>
    <source>
        <strain evidence="6">HD-03</strain>
    </source>
</reference>
<feature type="domain" description="AP2/ERF" evidence="4">
    <location>
        <begin position="117"/>
        <end position="168"/>
    </location>
</feature>
<gene>
    <name evidence="5" type="ORF">BN983_00799</name>
</gene>
<dbReference type="Gene3D" id="3.90.75.20">
    <property type="match status" value="1"/>
</dbReference>
<dbReference type="GO" id="GO:0003677">
    <property type="term" value="F:DNA binding"/>
    <property type="evidence" value="ECO:0007669"/>
    <property type="project" value="UniProtKB-KW"/>
</dbReference>
<dbReference type="PROSITE" id="PS51032">
    <property type="entry name" value="AP2_ERF"/>
    <property type="match status" value="1"/>
</dbReference>
<organism evidence="5 6">
    <name type="scientific">Halobacillus karajensis</name>
    <dbReference type="NCBI Taxonomy" id="195088"/>
    <lineage>
        <taxon>Bacteria</taxon>
        <taxon>Bacillati</taxon>
        <taxon>Bacillota</taxon>
        <taxon>Bacilli</taxon>
        <taxon>Bacillales</taxon>
        <taxon>Bacillaceae</taxon>
        <taxon>Halobacillus</taxon>
    </lineage>
</organism>
<dbReference type="Proteomes" id="UP000028868">
    <property type="component" value="Unassembled WGS sequence"/>
</dbReference>
<sequence length="168" mass="19558">MKNAYYVEGDYAFIILPNEVHGVFEAKIDIEDLELVKGYPGKWLCNRNVNTGTSYCCGYYKEKTIGLHRWILKPPEGKEVDHINHDTLDNSKGNLRVVTHAENQQNKKGAYKNSKSGVRGVFWNRSNRKWETQIRVNSKKIYLGKYHDLEKAKKVVEDARKKYMKFAT</sequence>
<evidence type="ECO:0000256" key="2">
    <source>
        <dbReference type="ARBA" id="ARBA00023125"/>
    </source>
</evidence>
<dbReference type="SUPFAM" id="SSF54060">
    <property type="entry name" value="His-Me finger endonucleases"/>
    <property type="match status" value="1"/>
</dbReference>
<accession>A0A059NXS1</accession>
<dbReference type="GO" id="GO:0004519">
    <property type="term" value="F:endonuclease activity"/>
    <property type="evidence" value="ECO:0007669"/>
    <property type="project" value="UniProtKB-KW"/>
</dbReference>
<dbReference type="SUPFAM" id="SSF54171">
    <property type="entry name" value="DNA-binding domain"/>
    <property type="match status" value="1"/>
</dbReference>
<dbReference type="InterPro" id="IPR003615">
    <property type="entry name" value="HNH_nuc"/>
</dbReference>
<evidence type="ECO:0000313" key="6">
    <source>
        <dbReference type="Proteomes" id="UP000028868"/>
    </source>
</evidence>
<dbReference type="EMBL" id="CCDI010000001">
    <property type="protein sequence ID" value="CDQ22586.1"/>
    <property type="molecule type" value="Genomic_DNA"/>
</dbReference>